<evidence type="ECO:0000256" key="2">
    <source>
        <dbReference type="ARBA" id="ARBA00023315"/>
    </source>
</evidence>
<reference evidence="4 5" key="1">
    <citation type="submission" date="2018-10" db="EMBL/GenBank/DDBJ databases">
        <title>Genome Sequence of Cohnella sp.</title>
        <authorList>
            <person name="Srinivasan S."/>
            <person name="Kim M.K."/>
        </authorList>
    </citation>
    <scope>NUCLEOTIDE SEQUENCE [LARGE SCALE GENOMIC DNA]</scope>
    <source>
        <strain evidence="4 5">18JY8-7</strain>
    </source>
</reference>
<evidence type="ECO:0000313" key="4">
    <source>
        <dbReference type="EMBL" id="AYQ72542.1"/>
    </source>
</evidence>
<proteinExistence type="predicted"/>
<name>A0A3G3JWC9_9BACL</name>
<feature type="domain" description="N-acetyltransferase" evidence="3">
    <location>
        <begin position="2"/>
        <end position="145"/>
    </location>
</feature>
<organism evidence="4 5">
    <name type="scientific">Cohnella candidum</name>
    <dbReference type="NCBI Taxonomy" id="2674991"/>
    <lineage>
        <taxon>Bacteria</taxon>
        <taxon>Bacillati</taxon>
        <taxon>Bacillota</taxon>
        <taxon>Bacilli</taxon>
        <taxon>Bacillales</taxon>
        <taxon>Paenibacillaceae</taxon>
        <taxon>Cohnella</taxon>
    </lineage>
</organism>
<dbReference type="KEGG" id="coh:EAV92_08160"/>
<accession>A0A3G3JWC9</accession>
<dbReference type="Pfam" id="PF13673">
    <property type="entry name" value="Acetyltransf_10"/>
    <property type="match status" value="1"/>
</dbReference>
<sequence length="145" mass="16370">MDCLRVTTEEELQRAFSVRKEVFVEEQQVPLDLEMDEYDVSVDACRHFIAEADGRTVGASRWKEYEPGTAKLQRIAVLKSYRGTGVGRLLVQTMEKDAAAQGYRKAVLDAQVSAEEFYKKLGYVTESTETFLDAGIPHVRMSKAL</sequence>
<evidence type="ECO:0000313" key="5">
    <source>
        <dbReference type="Proteomes" id="UP000269097"/>
    </source>
</evidence>
<evidence type="ECO:0000256" key="1">
    <source>
        <dbReference type="ARBA" id="ARBA00022679"/>
    </source>
</evidence>
<dbReference type="InterPro" id="IPR000182">
    <property type="entry name" value="GNAT_dom"/>
</dbReference>
<dbReference type="PROSITE" id="PS51186">
    <property type="entry name" value="GNAT"/>
    <property type="match status" value="1"/>
</dbReference>
<dbReference type="SUPFAM" id="SSF55729">
    <property type="entry name" value="Acyl-CoA N-acyltransferases (Nat)"/>
    <property type="match status" value="1"/>
</dbReference>
<dbReference type="EMBL" id="CP033433">
    <property type="protein sequence ID" value="AYQ72542.1"/>
    <property type="molecule type" value="Genomic_DNA"/>
</dbReference>
<dbReference type="InterPro" id="IPR016181">
    <property type="entry name" value="Acyl_CoA_acyltransferase"/>
</dbReference>
<dbReference type="Proteomes" id="UP000269097">
    <property type="component" value="Chromosome"/>
</dbReference>
<dbReference type="GO" id="GO:0016747">
    <property type="term" value="F:acyltransferase activity, transferring groups other than amino-acyl groups"/>
    <property type="evidence" value="ECO:0007669"/>
    <property type="project" value="InterPro"/>
</dbReference>
<dbReference type="AlphaFoldDB" id="A0A3G3JWC9"/>
<evidence type="ECO:0000259" key="3">
    <source>
        <dbReference type="PROSITE" id="PS51186"/>
    </source>
</evidence>
<gene>
    <name evidence="4" type="ORF">EAV92_08160</name>
</gene>
<protein>
    <submittedName>
        <fullName evidence="4">GNAT family N-acetyltransferase</fullName>
    </submittedName>
</protein>
<keyword evidence="2" id="KW-0012">Acyltransferase</keyword>
<dbReference type="InterPro" id="IPR050832">
    <property type="entry name" value="Bact_Acetyltransf"/>
</dbReference>
<dbReference type="Gene3D" id="3.40.630.30">
    <property type="match status" value="1"/>
</dbReference>
<keyword evidence="1 4" id="KW-0808">Transferase</keyword>
<dbReference type="RefSeq" id="WP_123040602.1">
    <property type="nucleotide sequence ID" value="NZ_CP033433.1"/>
</dbReference>
<keyword evidence="5" id="KW-1185">Reference proteome</keyword>
<dbReference type="CDD" id="cd04301">
    <property type="entry name" value="NAT_SF"/>
    <property type="match status" value="1"/>
</dbReference>
<dbReference type="PANTHER" id="PTHR43877">
    <property type="entry name" value="AMINOALKYLPHOSPHONATE N-ACETYLTRANSFERASE-RELATED-RELATED"/>
    <property type="match status" value="1"/>
</dbReference>